<name>A0ABW5NF01_9SPHI</name>
<reference evidence="2" key="1">
    <citation type="journal article" date="2019" name="Int. J. Syst. Evol. Microbiol.">
        <title>The Global Catalogue of Microorganisms (GCM) 10K type strain sequencing project: providing services to taxonomists for standard genome sequencing and annotation.</title>
        <authorList>
            <consortium name="The Broad Institute Genomics Platform"/>
            <consortium name="The Broad Institute Genome Sequencing Center for Infectious Disease"/>
            <person name="Wu L."/>
            <person name="Ma J."/>
        </authorList>
    </citation>
    <scope>NUCLEOTIDE SEQUENCE [LARGE SCALE GENOMIC DNA]</scope>
    <source>
        <strain evidence="2">KCTC 42248</strain>
    </source>
</reference>
<evidence type="ECO:0000313" key="2">
    <source>
        <dbReference type="Proteomes" id="UP001597393"/>
    </source>
</evidence>
<accession>A0ABW5NF01</accession>
<dbReference type="InterPro" id="IPR025935">
    <property type="entry name" value="AbiH"/>
</dbReference>
<dbReference type="Pfam" id="PF14253">
    <property type="entry name" value="AbiH"/>
    <property type="match status" value="1"/>
</dbReference>
<gene>
    <name evidence="1" type="ORF">ACFSQ3_00105</name>
</gene>
<keyword evidence="2" id="KW-1185">Reference proteome</keyword>
<dbReference type="EMBL" id="JBHUMA010000003">
    <property type="protein sequence ID" value="MFD2597335.1"/>
    <property type="molecule type" value="Genomic_DNA"/>
</dbReference>
<dbReference type="Proteomes" id="UP001597393">
    <property type="component" value="Unassembled WGS sequence"/>
</dbReference>
<proteinExistence type="predicted"/>
<dbReference type="RefSeq" id="WP_380866427.1">
    <property type="nucleotide sequence ID" value="NZ_JBHUMA010000003.1"/>
</dbReference>
<sequence>MNKLIIIGNGFDLAHGLKTSYGQFLKSYLMQNIEDALSEDRNDDQRIFKIQVSRSYSSYGNGVDVYRTPEDVYNIFMKAPTSFNSGVTLGVGHQSRSMITHFVNFKIATQSKIVTKLIEAGPTLLWVDIEKIFYNELKVILAQNISDRSAVEKLRILNHELEVLKVVLLEHLKKETEGAKINKEFEKITEEKIYSSQILERDFVAASYFEKEYLKFEKIIFLDFNYTSIVSQCYPNETESKIIPIHGVLSNDDFPIIFGYGDEIDDVYQDIEKTNINEYMTNIKSFGYFKSHHYSDLKRTIDSDPFVVYIWGHSCGLSDRTLLNMIFENDNCVGIKIFYYKKEDGIDNYDEITQNISRHFKNKMKMRNRVLNKTLCAEIPQITQ</sequence>
<protein>
    <submittedName>
        <fullName evidence="1">AbiH family protein</fullName>
    </submittedName>
</protein>
<organism evidence="1 2">
    <name type="scientific">Sphingobacterium corticis</name>
    <dbReference type="NCBI Taxonomy" id="1812823"/>
    <lineage>
        <taxon>Bacteria</taxon>
        <taxon>Pseudomonadati</taxon>
        <taxon>Bacteroidota</taxon>
        <taxon>Sphingobacteriia</taxon>
        <taxon>Sphingobacteriales</taxon>
        <taxon>Sphingobacteriaceae</taxon>
        <taxon>Sphingobacterium</taxon>
    </lineage>
</organism>
<comment type="caution">
    <text evidence="1">The sequence shown here is derived from an EMBL/GenBank/DDBJ whole genome shotgun (WGS) entry which is preliminary data.</text>
</comment>
<evidence type="ECO:0000313" key="1">
    <source>
        <dbReference type="EMBL" id="MFD2597335.1"/>
    </source>
</evidence>